<evidence type="ECO:0000256" key="6">
    <source>
        <dbReference type="ARBA" id="ARBA00022807"/>
    </source>
</evidence>
<dbReference type="InterPro" id="IPR036959">
    <property type="entry name" value="Peptidase_C12_UCH_sf"/>
</dbReference>
<dbReference type="FunFam" id="3.40.532.10:FF:000006">
    <property type="entry name" value="Ubiquitin carboxyl-terminal hydrolase"/>
    <property type="match status" value="1"/>
</dbReference>
<dbReference type="PROSITE" id="PS00140">
    <property type="entry name" value="UCH_1"/>
    <property type="match status" value="1"/>
</dbReference>
<dbReference type="InterPro" id="IPR057254">
    <property type="entry name" value="UCH_AS"/>
</dbReference>
<comment type="caution">
    <text evidence="10">The sequence shown here is derived from an EMBL/GenBank/DDBJ whole genome shotgun (WGS) entry which is preliminary data.</text>
</comment>
<evidence type="ECO:0000256" key="7">
    <source>
        <dbReference type="PROSITE-ProRule" id="PRU01393"/>
    </source>
</evidence>
<evidence type="ECO:0000256" key="1">
    <source>
        <dbReference type="ARBA" id="ARBA00000707"/>
    </source>
</evidence>
<dbReference type="PRINTS" id="PR00707">
    <property type="entry name" value="UBCTHYDRLASE"/>
</dbReference>
<dbReference type="CDD" id="cd09616">
    <property type="entry name" value="Peptidase_C12_UCH_L1_L3"/>
    <property type="match status" value="1"/>
</dbReference>
<evidence type="ECO:0000313" key="11">
    <source>
        <dbReference type="Proteomes" id="UP000325008"/>
    </source>
</evidence>
<dbReference type="GO" id="GO:0016579">
    <property type="term" value="P:protein deubiquitination"/>
    <property type="evidence" value="ECO:0007669"/>
    <property type="project" value="TreeGrafter"/>
</dbReference>
<dbReference type="EC" id="3.4.19.12" evidence="8"/>
<dbReference type="SUPFAM" id="SSF54001">
    <property type="entry name" value="Cysteine proteinases"/>
    <property type="match status" value="1"/>
</dbReference>
<dbReference type="GO" id="GO:0004843">
    <property type="term" value="F:cysteine-type deubiquitinase activity"/>
    <property type="evidence" value="ECO:0007669"/>
    <property type="project" value="UniProtKB-UniRule"/>
</dbReference>
<feature type="site" description="Transition state stabilizer" evidence="7">
    <location>
        <position position="98"/>
    </location>
</feature>
<evidence type="ECO:0000256" key="2">
    <source>
        <dbReference type="ARBA" id="ARBA00009326"/>
    </source>
</evidence>
<reference evidence="10" key="1">
    <citation type="submission" date="2018-03" db="EMBL/GenBank/DDBJ databases">
        <authorList>
            <person name="Guldener U."/>
        </authorList>
    </citation>
    <scope>NUCLEOTIDE SEQUENCE [LARGE SCALE GENOMIC DNA]</scope>
    <source>
        <strain evidence="10">ATCC34888</strain>
    </source>
</reference>
<protein>
    <recommendedName>
        <fullName evidence="8">Ubiquitin carboxyl-terminal hydrolase</fullName>
        <ecNumber evidence="8">3.4.19.12</ecNumber>
    </recommendedName>
</protein>
<evidence type="ECO:0000256" key="4">
    <source>
        <dbReference type="ARBA" id="ARBA00022786"/>
    </source>
</evidence>
<dbReference type="Proteomes" id="UP000325008">
    <property type="component" value="Unassembled WGS sequence"/>
</dbReference>
<evidence type="ECO:0000256" key="3">
    <source>
        <dbReference type="ARBA" id="ARBA00022670"/>
    </source>
</evidence>
<evidence type="ECO:0000259" key="9">
    <source>
        <dbReference type="PROSITE" id="PS52048"/>
    </source>
</evidence>
<dbReference type="GO" id="GO:0006511">
    <property type="term" value="P:ubiquitin-dependent protein catabolic process"/>
    <property type="evidence" value="ECO:0007669"/>
    <property type="project" value="UniProtKB-UniRule"/>
</dbReference>
<gene>
    <name evidence="10" type="ORF">PSANT_02049</name>
</gene>
<comment type="catalytic activity">
    <reaction evidence="1 7 8">
        <text>Thiol-dependent hydrolysis of ester, thioester, amide, peptide and isopeptide bonds formed by the C-terminal Gly of ubiquitin (a 76-residue protein attached to proteins as an intracellular targeting signal).</text>
        <dbReference type="EC" id="3.4.19.12"/>
    </reaction>
</comment>
<organism evidence="10 11">
    <name type="scientific">Pseudozyma antarctica</name>
    <name type="common">Yeast</name>
    <name type="synonym">Candida antarctica</name>
    <dbReference type="NCBI Taxonomy" id="84753"/>
    <lineage>
        <taxon>Eukaryota</taxon>
        <taxon>Fungi</taxon>
        <taxon>Dikarya</taxon>
        <taxon>Basidiomycota</taxon>
        <taxon>Ustilaginomycotina</taxon>
        <taxon>Ustilaginomycetes</taxon>
        <taxon>Ustilaginales</taxon>
        <taxon>Ustilaginaceae</taxon>
        <taxon>Moesziomyces</taxon>
    </lineage>
</organism>
<evidence type="ECO:0000313" key="10">
    <source>
        <dbReference type="EMBL" id="SPO44364.1"/>
    </source>
</evidence>
<dbReference type="AlphaFoldDB" id="A0A5C3FJ54"/>
<dbReference type="InterPro" id="IPR038765">
    <property type="entry name" value="Papain-like_cys_pep_sf"/>
</dbReference>
<keyword evidence="4 7" id="KW-0833">Ubl conjugation pathway</keyword>
<name>A0A5C3FJ54_PSEA2</name>
<dbReference type="GO" id="GO:0005737">
    <property type="term" value="C:cytoplasm"/>
    <property type="evidence" value="ECO:0007669"/>
    <property type="project" value="TreeGrafter"/>
</dbReference>
<feature type="active site" description="Nucleophile" evidence="7">
    <location>
        <position position="104"/>
    </location>
</feature>
<dbReference type="PANTHER" id="PTHR10589:SF17">
    <property type="entry name" value="UBIQUITIN CARBOXYL-TERMINAL HYDROLASE"/>
    <property type="match status" value="1"/>
</dbReference>
<dbReference type="OrthoDB" id="427186at2759"/>
<feature type="domain" description="UCH catalytic" evidence="9">
    <location>
        <begin position="15"/>
        <end position="245"/>
    </location>
</feature>
<dbReference type="PANTHER" id="PTHR10589">
    <property type="entry name" value="UBIQUITIN CARBOXYL-TERMINAL HYDROLASE"/>
    <property type="match status" value="1"/>
</dbReference>
<keyword evidence="5 7" id="KW-0378">Hydrolase</keyword>
<dbReference type="RefSeq" id="XP_014658411.1">
    <property type="nucleotide sequence ID" value="XM_014802925.1"/>
</dbReference>
<dbReference type="InterPro" id="IPR001578">
    <property type="entry name" value="Peptidase_C12_UCH"/>
</dbReference>
<feature type="active site" description="Proton donor" evidence="7">
    <location>
        <position position="179"/>
    </location>
</feature>
<keyword evidence="6 7" id="KW-0788">Thiol protease</keyword>
<keyword evidence="3 7" id="KW-0645">Protease</keyword>
<proteinExistence type="inferred from homology"/>
<sequence>MSDQAAAAAPQKRVMWVPLESNPELFTSWCSSMGLDTSKFAFHDIYGTDPDLLAMVPQPVSAVLLLFPLTEEMAKLRHDENASASPDDPSSGILWFKQTIGNACGTIGLLHALANSDAANSIKPGSPLDTLFQKARATSDANERADVLVNSKELQTVHEATASQGQSQAPEDLDNVLLHFICFVRSKDGELVELDGSSGRKGPMPRGKKVNTQEDLLPVAVEFVKDHYMALNPNEVNFNLIALGPSFD</sequence>
<dbReference type="PROSITE" id="PS52048">
    <property type="entry name" value="UCH_DOMAIN"/>
    <property type="match status" value="1"/>
</dbReference>
<evidence type="ECO:0000256" key="8">
    <source>
        <dbReference type="RuleBase" id="RU361215"/>
    </source>
</evidence>
<feature type="site" description="Important for enzyme activity" evidence="7">
    <location>
        <position position="195"/>
    </location>
</feature>
<dbReference type="Gene3D" id="3.40.532.10">
    <property type="entry name" value="Peptidase C12, ubiquitin carboxyl-terminal hydrolase"/>
    <property type="match status" value="1"/>
</dbReference>
<dbReference type="Pfam" id="PF01088">
    <property type="entry name" value="Peptidase_C12"/>
    <property type="match status" value="1"/>
</dbReference>
<dbReference type="EMBL" id="OOIQ01000003">
    <property type="protein sequence ID" value="SPO44364.1"/>
    <property type="molecule type" value="Genomic_DNA"/>
</dbReference>
<evidence type="ECO:0000256" key="5">
    <source>
        <dbReference type="ARBA" id="ARBA00022801"/>
    </source>
</evidence>
<keyword evidence="11" id="KW-1185">Reference proteome</keyword>
<comment type="similarity">
    <text evidence="2 7 8">Belongs to the peptidase C12 family.</text>
</comment>
<accession>A0A5C3FJ54</accession>